<accession>A0A0C5BU54</accession>
<evidence type="ECO:0000313" key="2">
    <source>
        <dbReference type="Proteomes" id="UP000032027"/>
    </source>
</evidence>
<keyword evidence="2" id="KW-1185">Reference proteome</keyword>
<dbReference type="EMBL" id="CP010868">
    <property type="protein sequence ID" value="AJM91719.1"/>
    <property type="molecule type" value="Genomic_DNA"/>
</dbReference>
<gene>
    <name evidence="1" type="ORF">NPIRD3C_0505</name>
</gene>
<proteinExistence type="predicted"/>
<reference evidence="1 2" key="3">
    <citation type="journal article" date="2019" name="Int. J. Syst. Evol. Microbiol.">
        <title>Nitrosopumilus adriaticus sp. nov. and Nitrosopumilus piranensis sp. nov., two ammonia-oxidizing archaea from the Adriatic Sea and members of the class Nitrososphaeria.</title>
        <authorList>
            <person name="Bayer B."/>
            <person name="Vojvoda J."/>
            <person name="Reinthaler T."/>
            <person name="Reyes C."/>
            <person name="Pinto M."/>
            <person name="Herndl G.J."/>
        </authorList>
    </citation>
    <scope>NUCLEOTIDE SEQUENCE [LARGE SCALE GENOMIC DNA]</scope>
    <source>
        <strain evidence="1 2">D3C</strain>
    </source>
</reference>
<organism evidence="1 2">
    <name type="scientific">Nitrosopumilus piranensis</name>
    <dbReference type="NCBI Taxonomy" id="1582439"/>
    <lineage>
        <taxon>Archaea</taxon>
        <taxon>Nitrososphaerota</taxon>
        <taxon>Nitrososphaeria</taxon>
        <taxon>Nitrosopumilales</taxon>
        <taxon>Nitrosopumilaceae</taxon>
        <taxon>Nitrosopumilus</taxon>
    </lineage>
</organism>
<dbReference type="AlphaFoldDB" id="A0A0C5BU54"/>
<dbReference type="HOGENOM" id="CLU_2490285_0_0_2"/>
<sequence>MNIMDLDSNSEFMIYPLGPPTLQRCCSNCDNPDYQKLILLRTFKVADSQSIWKVCSDHKDDPDFSGTSNVVKSSLIRESICTDERQ</sequence>
<dbReference type="PATRIC" id="fig|1582439.9.peg.508"/>
<dbReference type="STRING" id="1582439.NPIRD3C_0505"/>
<protein>
    <submittedName>
        <fullName evidence="1">Uncharacterized protein</fullName>
    </submittedName>
</protein>
<name>A0A0C5BU54_9ARCH</name>
<dbReference type="Proteomes" id="UP000032027">
    <property type="component" value="Chromosome"/>
</dbReference>
<reference evidence="2" key="1">
    <citation type="submission" date="2015-02" db="EMBL/GenBank/DDBJ databases">
        <title>Characterization of two novel Thaumarchaeota isolated from the Northern Adriatic Sea.</title>
        <authorList>
            <person name="Bayer B."/>
            <person name="Vojvoda J."/>
            <person name="Offre P."/>
            <person name="Srivastava A."/>
            <person name="Elisabeth N."/>
            <person name="Garcia J.A.L."/>
            <person name="Schleper C."/>
            <person name="Herndl G.J."/>
        </authorList>
    </citation>
    <scope>NUCLEOTIDE SEQUENCE [LARGE SCALE GENOMIC DNA]</scope>
    <source>
        <strain evidence="2">D3C</strain>
    </source>
</reference>
<reference evidence="1 2" key="2">
    <citation type="journal article" date="2016" name="ISME J.">
        <title>Physiological and genomic characterization of two novel marine thaumarchaeal strains indicates niche differentiation.</title>
        <authorList>
            <person name="Bayer B."/>
            <person name="Vojvoda J."/>
            <person name="Offre P."/>
            <person name="Alves R.J."/>
            <person name="Elisabeth N.H."/>
            <person name="Garcia J.A."/>
            <person name="Volland J.M."/>
            <person name="Srivastava A."/>
            <person name="Schleper C."/>
            <person name="Herndl G.J."/>
        </authorList>
    </citation>
    <scope>NUCLEOTIDE SEQUENCE [LARGE SCALE GENOMIC DNA]</scope>
    <source>
        <strain evidence="1 2">D3C</strain>
    </source>
</reference>
<evidence type="ECO:0000313" key="1">
    <source>
        <dbReference type="EMBL" id="AJM91719.1"/>
    </source>
</evidence>
<dbReference type="KEGG" id="nid:NPIRD3C_0505"/>